<comment type="caution">
    <text evidence="4">The sequence shown here is derived from an EMBL/GenBank/DDBJ whole genome shotgun (WGS) entry which is preliminary data.</text>
</comment>
<dbReference type="PROSITE" id="PS00598">
    <property type="entry name" value="CHROMO_1"/>
    <property type="match status" value="1"/>
</dbReference>
<dbReference type="Gene3D" id="2.40.50.40">
    <property type="match status" value="1"/>
</dbReference>
<comment type="subcellular location">
    <subcellularLocation>
        <location evidence="1">Nucleus</location>
    </subcellularLocation>
</comment>
<dbReference type="CDD" id="cd00024">
    <property type="entry name" value="CD_CSD"/>
    <property type="match status" value="1"/>
</dbReference>
<proteinExistence type="predicted"/>
<dbReference type="SUPFAM" id="SSF54160">
    <property type="entry name" value="Chromo domain-like"/>
    <property type="match status" value="1"/>
</dbReference>
<dbReference type="InterPro" id="IPR023779">
    <property type="entry name" value="Chromodomain_CS"/>
</dbReference>
<dbReference type="PANTHER" id="PTHR22812">
    <property type="entry name" value="CHROMOBOX PROTEIN"/>
    <property type="match status" value="1"/>
</dbReference>
<dbReference type="PROSITE" id="PS50013">
    <property type="entry name" value="CHROMO_2"/>
    <property type="match status" value="1"/>
</dbReference>
<dbReference type="Pfam" id="PF00385">
    <property type="entry name" value="Chromo"/>
    <property type="match status" value="1"/>
</dbReference>
<organism evidence="4">
    <name type="scientific">Thanatephorus cucumeris (strain AG1-IB / isolate 7/3/14)</name>
    <name type="common">Lettuce bottom rot fungus</name>
    <name type="synonym">Rhizoctonia solani</name>
    <dbReference type="NCBI Taxonomy" id="1108050"/>
    <lineage>
        <taxon>Eukaryota</taxon>
        <taxon>Fungi</taxon>
        <taxon>Dikarya</taxon>
        <taxon>Basidiomycota</taxon>
        <taxon>Agaricomycotina</taxon>
        <taxon>Agaricomycetes</taxon>
        <taxon>Cantharellales</taxon>
        <taxon>Ceratobasidiaceae</taxon>
        <taxon>Rhizoctonia</taxon>
        <taxon>Rhizoctonia solani AG-1</taxon>
    </lineage>
</organism>
<dbReference type="Proteomes" id="UP000012065">
    <property type="component" value="Unassembled WGS sequence"/>
</dbReference>
<sequence length="205" mass="23736">MCYGYNPDFTVGNTKDNAVPQANELAEHLKQIHDEAKAALMIANRSYERYYNEKWRQAPKIEIGSKVYLDGSNIQTSRPSKKLDHKRFGPYKVIEQIGKNSYKLELPKSMQVHPVFHVSLLFPKPTDDFEREPIPLPPIVTPEGEEEYEVEKILDLRLKRQKLEYYIKWKGYGPKESSWEPKSLVANALLKIAEFHQEHPEAAGP</sequence>
<evidence type="ECO:0000256" key="2">
    <source>
        <dbReference type="ARBA" id="ARBA00023242"/>
    </source>
</evidence>
<dbReference type="EMBL" id="CAOJ01014633">
    <property type="protein sequence ID" value="CCO35454.1"/>
    <property type="molecule type" value="Genomic_DNA"/>
</dbReference>
<dbReference type="Pfam" id="PF24626">
    <property type="entry name" value="SH3_Tf2-1"/>
    <property type="match status" value="1"/>
</dbReference>
<dbReference type="GO" id="GO:0005634">
    <property type="term" value="C:nucleus"/>
    <property type="evidence" value="ECO:0007669"/>
    <property type="project" value="UniProtKB-SubCell"/>
</dbReference>
<feature type="domain" description="Chromo" evidence="3">
    <location>
        <begin position="148"/>
        <end position="205"/>
    </location>
</feature>
<dbReference type="GO" id="GO:0006338">
    <property type="term" value="P:chromatin remodeling"/>
    <property type="evidence" value="ECO:0007669"/>
    <property type="project" value="UniProtKB-ARBA"/>
</dbReference>
<protein>
    <recommendedName>
        <fullName evidence="3">Chromo domain-containing protein</fullName>
    </recommendedName>
</protein>
<evidence type="ECO:0000259" key="3">
    <source>
        <dbReference type="PROSITE" id="PS50013"/>
    </source>
</evidence>
<dbReference type="InterPro" id="IPR017984">
    <property type="entry name" value="Chromo_dom_subgr"/>
</dbReference>
<dbReference type="InterPro" id="IPR023780">
    <property type="entry name" value="Chromo_domain"/>
</dbReference>
<dbReference type="InterPro" id="IPR051219">
    <property type="entry name" value="Heterochromatin_chromo-domain"/>
</dbReference>
<dbReference type="InterPro" id="IPR000953">
    <property type="entry name" value="Chromo/chromo_shadow_dom"/>
</dbReference>
<dbReference type="HOGENOM" id="CLU_000384_6_4_1"/>
<reference evidence="4" key="2">
    <citation type="journal article" date="2013" name="J. Biotechnol.">
        <title>Establishment and interpretation of the genome sequence of the phytopathogenic fungus Rhizoctonia solani AG1-IB isolate 7/3/14.</title>
        <authorList>
            <person name="Wibberg D.W."/>
            <person name="Jelonek L.J."/>
            <person name="Rupp O.R."/>
            <person name="Hennig M.H."/>
            <person name="Eikmeyer F.E."/>
            <person name="Goesmann A.G."/>
            <person name="Hartmann A.H."/>
            <person name="Borriss R.B."/>
            <person name="Grosch R.G."/>
            <person name="Puehler A.P."/>
            <person name="Schlueter A.S."/>
        </authorList>
    </citation>
    <scope>NUCLEOTIDE SEQUENCE [LARGE SCALE GENOMIC DNA]</scope>
    <source>
        <strain evidence="4">Isolate 7/3/14</strain>
    </source>
</reference>
<dbReference type="PRINTS" id="PR00504">
    <property type="entry name" value="CHROMODOMAIN"/>
</dbReference>
<evidence type="ECO:0000256" key="1">
    <source>
        <dbReference type="ARBA" id="ARBA00004123"/>
    </source>
</evidence>
<dbReference type="AlphaFoldDB" id="M5C7Y8"/>
<accession>M5C7Y8</accession>
<dbReference type="SMART" id="SM00298">
    <property type="entry name" value="CHROMO"/>
    <property type="match status" value="1"/>
</dbReference>
<gene>
    <name evidence="4" type="ORF">BN14_09572</name>
</gene>
<dbReference type="InterPro" id="IPR016197">
    <property type="entry name" value="Chromo-like_dom_sf"/>
</dbReference>
<dbReference type="InterPro" id="IPR056924">
    <property type="entry name" value="SH3_Tf2-1"/>
</dbReference>
<name>M5C7Y8_THACB</name>
<reference evidence="4" key="1">
    <citation type="submission" date="2012-10" db="EMBL/GenBank/DDBJ databases">
        <authorList>
            <person name="Jelonek L."/>
        </authorList>
    </citation>
    <scope>NUCLEOTIDE SEQUENCE</scope>
    <source>
        <strain evidence="4">Isolate 7/3/14</strain>
    </source>
</reference>
<keyword evidence="2" id="KW-0539">Nucleus</keyword>
<evidence type="ECO:0000313" key="4">
    <source>
        <dbReference type="EMBL" id="CCO35454.1"/>
    </source>
</evidence>